<organism evidence="5 6">
    <name type="scientific">Rodentibacter mrazii</name>
    <dbReference type="NCBI Taxonomy" id="1908257"/>
    <lineage>
        <taxon>Bacteria</taxon>
        <taxon>Pseudomonadati</taxon>
        <taxon>Pseudomonadota</taxon>
        <taxon>Gammaproteobacteria</taxon>
        <taxon>Pasteurellales</taxon>
        <taxon>Pasteurellaceae</taxon>
        <taxon>Rodentibacter</taxon>
    </lineage>
</organism>
<evidence type="ECO:0000256" key="2">
    <source>
        <dbReference type="ARBA" id="ARBA00022630"/>
    </source>
</evidence>
<dbReference type="RefSeq" id="WP_077493126.1">
    <property type="nucleotide sequence ID" value="NZ_MLHG01000009.1"/>
</dbReference>
<dbReference type="InterPro" id="IPR052174">
    <property type="entry name" value="Flavoredoxin"/>
</dbReference>
<gene>
    <name evidence="5" type="ORF">BKK47_01270</name>
</gene>
<dbReference type="Proteomes" id="UP000189426">
    <property type="component" value="Unassembled WGS sequence"/>
</dbReference>
<comment type="cofactor">
    <cofactor evidence="1">
        <name>FMN</name>
        <dbReference type="ChEBI" id="CHEBI:58210"/>
    </cofactor>
</comment>
<dbReference type="PANTHER" id="PTHR43567">
    <property type="entry name" value="FLAVOREDOXIN-RELATED-RELATED"/>
    <property type="match status" value="1"/>
</dbReference>
<dbReference type="InterPro" id="IPR002563">
    <property type="entry name" value="Flavin_Rdtase-like_dom"/>
</dbReference>
<sequence length="190" mass="21472">MAIKPVELEKFYRLINHGPTTMISAKAEGIENVMSAAWVCAVDYLPKAKLMVIIDKAAYTRKLIEKSGYFAVQIPIVKQAKLVVEMGLSRKENPDKLDKLRLFYQEGFDVPLVEGCAAWIICKVIPEPENHEKHDMFIGEVLASWADDRIFNKGHWQFDDAPDELKTLHYIAGGQFYKIGKGVNVTSGEE</sequence>
<protein>
    <submittedName>
        <fullName evidence="5">Flavin reductase</fullName>
    </submittedName>
</protein>
<comment type="caution">
    <text evidence="5">The sequence shown here is derived from an EMBL/GenBank/DDBJ whole genome shotgun (WGS) entry which is preliminary data.</text>
</comment>
<evidence type="ECO:0000256" key="1">
    <source>
        <dbReference type="ARBA" id="ARBA00001917"/>
    </source>
</evidence>
<dbReference type="InterPro" id="IPR012349">
    <property type="entry name" value="Split_barrel_FMN-bd"/>
</dbReference>
<accession>A0A1V3IJA7</accession>
<dbReference type="PANTHER" id="PTHR43567:SF1">
    <property type="entry name" value="FLAVOREDOXIN"/>
    <property type="match status" value="1"/>
</dbReference>
<evidence type="ECO:0000313" key="5">
    <source>
        <dbReference type="EMBL" id="OOF41429.1"/>
    </source>
</evidence>
<keyword evidence="2" id="KW-0285">Flavoprotein</keyword>
<evidence type="ECO:0000259" key="4">
    <source>
        <dbReference type="SMART" id="SM00903"/>
    </source>
</evidence>
<proteinExistence type="inferred from homology"/>
<dbReference type="Pfam" id="PF01613">
    <property type="entry name" value="Flavin_Reduct"/>
    <property type="match status" value="1"/>
</dbReference>
<dbReference type="EMBL" id="MLHG01000009">
    <property type="protein sequence ID" value="OOF41429.1"/>
    <property type="molecule type" value="Genomic_DNA"/>
</dbReference>
<feature type="domain" description="Flavin reductase like" evidence="4">
    <location>
        <begin position="13"/>
        <end position="153"/>
    </location>
</feature>
<dbReference type="Gene3D" id="2.30.110.10">
    <property type="entry name" value="Electron Transport, Fmn-binding Protein, Chain A"/>
    <property type="match status" value="1"/>
</dbReference>
<evidence type="ECO:0000256" key="3">
    <source>
        <dbReference type="ARBA" id="ARBA00038054"/>
    </source>
</evidence>
<dbReference type="GO" id="GO:0016646">
    <property type="term" value="F:oxidoreductase activity, acting on the CH-NH group of donors, NAD or NADP as acceptor"/>
    <property type="evidence" value="ECO:0007669"/>
    <property type="project" value="UniProtKB-ARBA"/>
</dbReference>
<dbReference type="SUPFAM" id="SSF50475">
    <property type="entry name" value="FMN-binding split barrel"/>
    <property type="match status" value="1"/>
</dbReference>
<name>A0A1V3IJA7_9PAST</name>
<keyword evidence="6" id="KW-1185">Reference proteome</keyword>
<reference evidence="5 6" key="1">
    <citation type="submission" date="2016-10" db="EMBL/GenBank/DDBJ databases">
        <title>Rodentibacter gen. nov. and new species.</title>
        <authorList>
            <person name="Christensen H."/>
        </authorList>
    </citation>
    <scope>NUCLEOTIDE SEQUENCE [LARGE SCALE GENOMIC DNA]</scope>
    <source>
        <strain evidence="5 6">Ppn418</strain>
    </source>
</reference>
<dbReference type="STRING" id="1908257.BKK47_01270"/>
<comment type="similarity">
    <text evidence="3">Belongs to the flavoredoxin family.</text>
</comment>
<dbReference type="AlphaFoldDB" id="A0A1V3IJA7"/>
<evidence type="ECO:0000313" key="6">
    <source>
        <dbReference type="Proteomes" id="UP000189426"/>
    </source>
</evidence>
<dbReference type="GO" id="GO:0010181">
    <property type="term" value="F:FMN binding"/>
    <property type="evidence" value="ECO:0007669"/>
    <property type="project" value="InterPro"/>
</dbReference>
<dbReference type="SMART" id="SM00903">
    <property type="entry name" value="Flavin_Reduct"/>
    <property type="match status" value="1"/>
</dbReference>